<dbReference type="InterPro" id="IPR052163">
    <property type="entry name" value="DGC-Regulatory_Protein"/>
</dbReference>
<feature type="domain" description="GGDEF" evidence="1">
    <location>
        <begin position="208"/>
        <end position="341"/>
    </location>
</feature>
<dbReference type="SMART" id="SM00065">
    <property type="entry name" value="GAF"/>
    <property type="match status" value="1"/>
</dbReference>
<keyword evidence="3" id="KW-1185">Reference proteome</keyword>
<dbReference type="CDD" id="cd01949">
    <property type="entry name" value="GGDEF"/>
    <property type="match status" value="1"/>
</dbReference>
<dbReference type="Pfam" id="PF13185">
    <property type="entry name" value="GAF_2"/>
    <property type="match status" value="1"/>
</dbReference>
<evidence type="ECO:0000259" key="1">
    <source>
        <dbReference type="PROSITE" id="PS50887"/>
    </source>
</evidence>
<dbReference type="NCBIfam" id="TIGR00254">
    <property type="entry name" value="GGDEF"/>
    <property type="match status" value="1"/>
</dbReference>
<name>A0A4Q1SJL3_9BACT</name>
<dbReference type="PROSITE" id="PS50887">
    <property type="entry name" value="GGDEF"/>
    <property type="match status" value="1"/>
</dbReference>
<protein>
    <submittedName>
        <fullName evidence="2">GGDEF domain-containing protein</fullName>
    </submittedName>
</protein>
<dbReference type="Gene3D" id="3.30.450.40">
    <property type="match status" value="1"/>
</dbReference>
<dbReference type="InterPro" id="IPR003018">
    <property type="entry name" value="GAF"/>
</dbReference>
<dbReference type="Pfam" id="PF00990">
    <property type="entry name" value="GGDEF"/>
    <property type="match status" value="1"/>
</dbReference>
<gene>
    <name evidence="2" type="ORF">ESZ00_07045</name>
</gene>
<dbReference type="InterPro" id="IPR043128">
    <property type="entry name" value="Rev_trsase/Diguanyl_cyclase"/>
</dbReference>
<dbReference type="OrthoDB" id="9805474at2"/>
<dbReference type="SMART" id="SM00267">
    <property type="entry name" value="GGDEF"/>
    <property type="match status" value="1"/>
</dbReference>
<dbReference type="InterPro" id="IPR000160">
    <property type="entry name" value="GGDEF_dom"/>
</dbReference>
<dbReference type="InterPro" id="IPR029016">
    <property type="entry name" value="GAF-like_dom_sf"/>
</dbReference>
<sequence>MKTYNSAILDRKALREIVRTQTEIAKLGMDLGAVMTLAASQVQDLTGAEGAIVELSEAGELVCRAASGITREHLGRRQGLENTLSGLCLSLDEVLYCSDAETDPRLEKDTCRQEGLRSLIVAPLAYDSMTVGALKIFSRTPHAFGDQDISVLAMICEVLAAAMFHAARNQQNELYLRATHDALTDLPNRALFYDRMRQHLEMVKRHGRGLGVLSIDMDCLKQINDRHGHRAGDAAICEIANRMRNSLRESDTVARLGGDEFGVLLCEAESRASTQETAQRLSAFVCKPFRFEDLELPLGASIGLAFSPEDGEEPELLLDTADRSMYAMKRERKNQSEKGNANFVPSV</sequence>
<dbReference type="SUPFAM" id="SSF55781">
    <property type="entry name" value="GAF domain-like"/>
    <property type="match status" value="1"/>
</dbReference>
<comment type="caution">
    <text evidence="2">The sequence shown here is derived from an EMBL/GenBank/DDBJ whole genome shotgun (WGS) entry which is preliminary data.</text>
</comment>
<accession>A0A4Q1SJL3</accession>
<dbReference type="Gene3D" id="3.30.70.270">
    <property type="match status" value="1"/>
</dbReference>
<dbReference type="SUPFAM" id="SSF55073">
    <property type="entry name" value="Nucleotide cyclase"/>
    <property type="match status" value="1"/>
</dbReference>
<reference evidence="2 3" key="1">
    <citation type="journal article" date="2016" name="Int. J. Syst. Evol. Microbiol.">
        <title>Acidipila dinghuensis sp. nov., an acidobacterium isolated from forest soil.</title>
        <authorList>
            <person name="Jiang Y.W."/>
            <person name="Wang J."/>
            <person name="Chen M.H."/>
            <person name="Lv Y.Y."/>
            <person name="Qiu L.H."/>
        </authorList>
    </citation>
    <scope>NUCLEOTIDE SEQUENCE [LARGE SCALE GENOMIC DNA]</scope>
    <source>
        <strain evidence="2 3">DHOF10</strain>
    </source>
</reference>
<dbReference type="RefSeq" id="WP_129207406.1">
    <property type="nucleotide sequence ID" value="NZ_BMGU01000001.1"/>
</dbReference>
<evidence type="ECO:0000313" key="3">
    <source>
        <dbReference type="Proteomes" id="UP000290253"/>
    </source>
</evidence>
<dbReference type="PANTHER" id="PTHR46663:SF2">
    <property type="entry name" value="GGDEF DOMAIN-CONTAINING PROTEIN"/>
    <property type="match status" value="1"/>
</dbReference>
<dbReference type="AlphaFoldDB" id="A0A4Q1SJL3"/>
<evidence type="ECO:0000313" key="2">
    <source>
        <dbReference type="EMBL" id="RXS97627.1"/>
    </source>
</evidence>
<dbReference type="EMBL" id="SDMK01000001">
    <property type="protein sequence ID" value="RXS97627.1"/>
    <property type="molecule type" value="Genomic_DNA"/>
</dbReference>
<proteinExistence type="predicted"/>
<dbReference type="PANTHER" id="PTHR46663">
    <property type="entry name" value="DIGUANYLATE CYCLASE DGCT-RELATED"/>
    <property type="match status" value="1"/>
</dbReference>
<dbReference type="InterPro" id="IPR029787">
    <property type="entry name" value="Nucleotide_cyclase"/>
</dbReference>
<dbReference type="Proteomes" id="UP000290253">
    <property type="component" value="Unassembled WGS sequence"/>
</dbReference>
<organism evidence="2 3">
    <name type="scientific">Silvibacterium dinghuense</name>
    <dbReference type="NCBI Taxonomy" id="1560006"/>
    <lineage>
        <taxon>Bacteria</taxon>
        <taxon>Pseudomonadati</taxon>
        <taxon>Acidobacteriota</taxon>
        <taxon>Terriglobia</taxon>
        <taxon>Terriglobales</taxon>
        <taxon>Acidobacteriaceae</taxon>
        <taxon>Silvibacterium</taxon>
    </lineage>
</organism>